<dbReference type="SUPFAM" id="SSF51261">
    <property type="entry name" value="Duplicated hybrid motif"/>
    <property type="match status" value="1"/>
</dbReference>
<dbReference type="Gene3D" id="2.70.70.10">
    <property type="entry name" value="Glucose Permease (Domain IIA)"/>
    <property type="match status" value="1"/>
</dbReference>
<evidence type="ECO:0000313" key="8">
    <source>
        <dbReference type="Proteomes" id="UP001298681"/>
    </source>
</evidence>
<protein>
    <submittedName>
        <fullName evidence="7">Peptidoglycan DD-metalloendopeptidase family protein</fullName>
    </submittedName>
</protein>
<feature type="domain" description="Peptidoglycan hydrolase PcsB coiled-coil" evidence="6">
    <location>
        <begin position="116"/>
        <end position="187"/>
    </location>
</feature>
<dbReference type="InterPro" id="IPR050570">
    <property type="entry name" value="Cell_wall_metabolism_enzyme"/>
</dbReference>
<feature type="chain" id="PRO_5045130121" evidence="4">
    <location>
        <begin position="23"/>
        <end position="418"/>
    </location>
</feature>
<dbReference type="PANTHER" id="PTHR21666">
    <property type="entry name" value="PEPTIDASE-RELATED"/>
    <property type="match status" value="1"/>
</dbReference>
<dbReference type="Gene3D" id="6.10.250.3150">
    <property type="match status" value="1"/>
</dbReference>
<keyword evidence="1 4" id="KW-0732">Signal</keyword>
<dbReference type="Pfam" id="PF01551">
    <property type="entry name" value="Peptidase_M23"/>
    <property type="match status" value="1"/>
</dbReference>
<accession>A0ABS9MI61</accession>
<feature type="signal peptide" evidence="4">
    <location>
        <begin position="1"/>
        <end position="22"/>
    </location>
</feature>
<gene>
    <name evidence="7" type="ORF">L0P57_06060</name>
</gene>
<evidence type="ECO:0000313" key="7">
    <source>
        <dbReference type="EMBL" id="MCG4610496.1"/>
    </source>
</evidence>
<dbReference type="InterPro" id="IPR057309">
    <property type="entry name" value="PcsB_CC"/>
</dbReference>
<feature type="region of interest" description="Disordered" evidence="3">
    <location>
        <begin position="230"/>
        <end position="255"/>
    </location>
</feature>
<dbReference type="InterPro" id="IPR016047">
    <property type="entry name" value="M23ase_b-sheet_dom"/>
</dbReference>
<dbReference type="InterPro" id="IPR011055">
    <property type="entry name" value="Dup_hybrid_motif"/>
</dbReference>
<feature type="coiled-coil region" evidence="2">
    <location>
        <begin position="39"/>
        <end position="122"/>
    </location>
</feature>
<reference evidence="7 8" key="1">
    <citation type="submission" date="2022-01" db="EMBL/GenBank/DDBJ databases">
        <title>Collection of gut derived symbiotic bacterial strains cultured from healthy donors.</title>
        <authorList>
            <person name="Lin H."/>
            <person name="Kohout C."/>
            <person name="Waligurski E."/>
            <person name="Pamer E.G."/>
        </authorList>
    </citation>
    <scope>NUCLEOTIDE SEQUENCE [LARGE SCALE GENOMIC DNA]</scope>
    <source>
        <strain evidence="7 8">DFI.7.58</strain>
    </source>
</reference>
<keyword evidence="2" id="KW-0175">Coiled coil</keyword>
<evidence type="ECO:0000259" key="5">
    <source>
        <dbReference type="Pfam" id="PF01551"/>
    </source>
</evidence>
<evidence type="ECO:0000256" key="1">
    <source>
        <dbReference type="ARBA" id="ARBA00022729"/>
    </source>
</evidence>
<feature type="compositionally biased region" description="Polar residues" evidence="3">
    <location>
        <begin position="230"/>
        <end position="240"/>
    </location>
</feature>
<proteinExistence type="predicted"/>
<sequence length="418" mass="45902">MACKKRWLKGFVALVLAFSVFCAPGAIQLHVDAASSDQLSDLQQKQKDLQQQKQELAKQQAATGQKLASLKADKEKQLEYKNTLDQQMENLQSQITVLNEQISTLDQNITEKTEQIADKQADIDFNYEQLKERLCALYKTGEASNLQILLNSENVMDLANKTHLLQVITEHDTELINTLKEELQSIADEKAEIEQNRQEVAAAKTELDNKRNELGTLESEAQRVLDELTANEQSMQSESDSLAAEQRRIEQEEAQAAAEIDQWWADYYASQNSGSSGGNSGGSSNTTAPESYVGGQFTWPVPGYTHISCGYSSGHKAIDINRTNGKSISGAPIVAANGGTVVVAGWHYSYGNYVMIDHGGGYSTLYAHASSLAVSKGQTVSRGQTIAYVGSTGNSTGPHLHFEIRVNGVRKNPFNWFS</sequence>
<dbReference type="PANTHER" id="PTHR21666:SF270">
    <property type="entry name" value="MUREIN HYDROLASE ACTIVATOR ENVC"/>
    <property type="match status" value="1"/>
</dbReference>
<dbReference type="Pfam" id="PF24568">
    <property type="entry name" value="CC_PcsB"/>
    <property type="match status" value="1"/>
</dbReference>
<evidence type="ECO:0000256" key="3">
    <source>
        <dbReference type="SAM" id="MobiDB-lite"/>
    </source>
</evidence>
<dbReference type="EMBL" id="JAKNHQ010000006">
    <property type="protein sequence ID" value="MCG4610496.1"/>
    <property type="molecule type" value="Genomic_DNA"/>
</dbReference>
<evidence type="ECO:0000259" key="6">
    <source>
        <dbReference type="Pfam" id="PF24568"/>
    </source>
</evidence>
<dbReference type="RefSeq" id="WP_237966651.1">
    <property type="nucleotide sequence ID" value="NZ_JAKNHQ010000006.1"/>
</dbReference>
<evidence type="ECO:0000256" key="2">
    <source>
        <dbReference type="SAM" id="Coils"/>
    </source>
</evidence>
<evidence type="ECO:0000256" key="4">
    <source>
        <dbReference type="SAM" id="SignalP"/>
    </source>
</evidence>
<name>A0ABS9MI61_9FIRM</name>
<organism evidence="7 8">
    <name type="scientific">Anaeromassilibacillus senegalensis</name>
    <dbReference type="NCBI Taxonomy" id="1673717"/>
    <lineage>
        <taxon>Bacteria</taxon>
        <taxon>Bacillati</taxon>
        <taxon>Bacillota</taxon>
        <taxon>Clostridia</taxon>
        <taxon>Eubacteriales</taxon>
        <taxon>Acutalibacteraceae</taxon>
        <taxon>Anaeromassilibacillus</taxon>
    </lineage>
</organism>
<feature type="domain" description="M23ase beta-sheet core" evidence="5">
    <location>
        <begin position="314"/>
        <end position="413"/>
    </location>
</feature>
<dbReference type="Proteomes" id="UP001298681">
    <property type="component" value="Unassembled WGS sequence"/>
</dbReference>
<dbReference type="CDD" id="cd12797">
    <property type="entry name" value="M23_peptidase"/>
    <property type="match status" value="1"/>
</dbReference>
<keyword evidence="8" id="KW-1185">Reference proteome</keyword>
<comment type="caution">
    <text evidence="7">The sequence shown here is derived from an EMBL/GenBank/DDBJ whole genome shotgun (WGS) entry which is preliminary data.</text>
</comment>